<evidence type="ECO:0000313" key="1">
    <source>
        <dbReference type="EMBL" id="MBB4861313.1"/>
    </source>
</evidence>
<comment type="caution">
    <text evidence="1">The sequence shown here is derived from an EMBL/GenBank/DDBJ whole genome shotgun (WGS) entry which is preliminary data.</text>
</comment>
<sequence>MKTKFQELALELGLRCDTRDVARMTRFEYCNEPSLVWSNTTIDILTSRQLEYAFKEFVGLQVDRMIIGIANILAAAGMLYKVPDNQFALCMIRRSVNESAMETALEEHFRIVARDVRDPKNKIYGLTTLAAPSVHPVQFYREVEASLKAKGHEVSIRHIIQHMQASELPTS</sequence>
<dbReference type="AlphaFoldDB" id="A0A7W7KFI0"/>
<dbReference type="Proteomes" id="UP000566995">
    <property type="component" value="Unassembled WGS sequence"/>
</dbReference>
<proteinExistence type="predicted"/>
<accession>A0A7W7KFI0</accession>
<gene>
    <name evidence="1" type="ORF">HNP46_000124</name>
</gene>
<dbReference type="EMBL" id="JACHLI010000001">
    <property type="protein sequence ID" value="MBB4861313.1"/>
    <property type="molecule type" value="Genomic_DNA"/>
</dbReference>
<organism evidence="1 2">
    <name type="scientific">Pseudomonas nitroreducens</name>
    <dbReference type="NCBI Taxonomy" id="46680"/>
    <lineage>
        <taxon>Bacteria</taxon>
        <taxon>Pseudomonadati</taxon>
        <taxon>Pseudomonadota</taxon>
        <taxon>Gammaproteobacteria</taxon>
        <taxon>Pseudomonadales</taxon>
        <taxon>Pseudomonadaceae</taxon>
        <taxon>Pseudomonas</taxon>
    </lineage>
</organism>
<name>A0A7W7KFI0_PSENT</name>
<reference evidence="1 2" key="1">
    <citation type="submission" date="2020-08" db="EMBL/GenBank/DDBJ databases">
        <title>Functional genomics of gut bacteria from endangered species of beetles.</title>
        <authorList>
            <person name="Carlos-Shanley C."/>
        </authorList>
    </citation>
    <scope>NUCLEOTIDE SEQUENCE [LARGE SCALE GENOMIC DNA]</scope>
    <source>
        <strain evidence="1 2">S00179</strain>
    </source>
</reference>
<evidence type="ECO:0000313" key="2">
    <source>
        <dbReference type="Proteomes" id="UP000566995"/>
    </source>
</evidence>
<dbReference type="RefSeq" id="WP_184585584.1">
    <property type="nucleotide sequence ID" value="NZ_JACHLI010000001.1"/>
</dbReference>
<protein>
    <submittedName>
        <fullName evidence="1">Uncharacterized protein</fullName>
    </submittedName>
</protein>